<keyword evidence="5 11" id="KW-1133">Transmembrane helix</keyword>
<name>A0ABU7EWK0_9TELE</name>
<keyword evidence="2" id="KW-1003">Cell membrane</keyword>
<evidence type="ECO:0000256" key="9">
    <source>
        <dbReference type="ARBA" id="ARBA00023180"/>
    </source>
</evidence>
<proteinExistence type="predicted"/>
<keyword evidence="3 11" id="KW-0812">Transmembrane</keyword>
<dbReference type="InterPro" id="IPR051713">
    <property type="entry name" value="T-cell_Activation_Regulation"/>
</dbReference>
<protein>
    <recommendedName>
        <fullName evidence="12">Ig-like domain-containing protein</fullName>
    </recommendedName>
</protein>
<evidence type="ECO:0000256" key="1">
    <source>
        <dbReference type="ARBA" id="ARBA00004251"/>
    </source>
</evidence>
<feature type="non-terminal residue" evidence="13">
    <location>
        <position position="600"/>
    </location>
</feature>
<comment type="subcellular location">
    <subcellularLocation>
        <location evidence="1">Cell membrane</location>
        <topology evidence="1">Single-pass type I membrane protein</topology>
    </subcellularLocation>
</comment>
<feature type="domain" description="Ig-like" evidence="12">
    <location>
        <begin position="1"/>
        <end position="119"/>
    </location>
</feature>
<comment type="caution">
    <text evidence="13">The sequence shown here is derived from an EMBL/GenBank/DDBJ whole genome shotgun (WGS) entry which is preliminary data.</text>
</comment>
<dbReference type="InterPro" id="IPR007110">
    <property type="entry name" value="Ig-like_dom"/>
</dbReference>
<dbReference type="SUPFAM" id="SSF48726">
    <property type="entry name" value="Immunoglobulin"/>
    <property type="match status" value="5"/>
</dbReference>
<dbReference type="Gene3D" id="2.60.40.10">
    <property type="entry name" value="Immunoglobulins"/>
    <property type="match status" value="5"/>
</dbReference>
<keyword evidence="9" id="KW-0325">Glycoprotein</keyword>
<keyword evidence="14" id="KW-1185">Reference proteome</keyword>
<evidence type="ECO:0000256" key="10">
    <source>
        <dbReference type="ARBA" id="ARBA00023319"/>
    </source>
</evidence>
<evidence type="ECO:0000313" key="14">
    <source>
        <dbReference type="Proteomes" id="UP001352852"/>
    </source>
</evidence>
<dbReference type="PROSITE" id="PS50835">
    <property type="entry name" value="IG_LIKE"/>
    <property type="match status" value="4"/>
</dbReference>
<keyword evidence="4" id="KW-0732">Signal</keyword>
<keyword evidence="6 11" id="KW-0472">Membrane</keyword>
<evidence type="ECO:0000259" key="12">
    <source>
        <dbReference type="PROSITE" id="PS50835"/>
    </source>
</evidence>
<evidence type="ECO:0000256" key="2">
    <source>
        <dbReference type="ARBA" id="ARBA00022475"/>
    </source>
</evidence>
<feature type="domain" description="Ig-like" evidence="12">
    <location>
        <begin position="448"/>
        <end position="596"/>
    </location>
</feature>
<keyword evidence="10" id="KW-0393">Immunoglobulin domain</keyword>
<evidence type="ECO:0000256" key="6">
    <source>
        <dbReference type="ARBA" id="ARBA00023136"/>
    </source>
</evidence>
<evidence type="ECO:0000256" key="3">
    <source>
        <dbReference type="ARBA" id="ARBA00022692"/>
    </source>
</evidence>
<keyword evidence="7" id="KW-1015">Disulfide bond</keyword>
<evidence type="ECO:0000256" key="7">
    <source>
        <dbReference type="ARBA" id="ARBA00023157"/>
    </source>
</evidence>
<evidence type="ECO:0000313" key="13">
    <source>
        <dbReference type="EMBL" id="MED6290713.1"/>
    </source>
</evidence>
<dbReference type="InterPro" id="IPR003599">
    <property type="entry name" value="Ig_sub"/>
</dbReference>
<evidence type="ECO:0000256" key="4">
    <source>
        <dbReference type="ARBA" id="ARBA00022729"/>
    </source>
</evidence>
<dbReference type="PANTHER" id="PTHR25466:SF14">
    <property type="entry name" value="BUTYROPHILIN SUBFAMILY 2 MEMBER A2-LIKE-RELATED"/>
    <property type="match status" value="1"/>
</dbReference>
<dbReference type="InterPro" id="IPR013106">
    <property type="entry name" value="Ig_V-set"/>
</dbReference>
<sequence>MLSKNAHQFSQRSAFTSTEGAESVLLPCIYGGIIPEEDPSVVWTRNDGNLNVFLLRQGEDDPRGQDQIYRGRTSMSPDALETGDYSLTFRNPQLSDSGNYICSISDGIKALKLTEVQLNVKDVQVEVEVNKEAEFVVLPCKTSANLPKDTTVEWTRSEPEFMFVHMYPNTRKQRTEQDDLYRGRTRMNEELLRTGDLSLTLRFPSDGDIGRYICTVYRDKDVLRQRVVLQQVYPKPPDSEGLPTWATVLLVVVVLLILTGFTGVLYYFRHYFMSVQQVEADSGVESVLLPCRTTVHLPGDARVVWRDRNRDKVHVYENGSDHPEEQNQFYRTRTKMNEDLLRTGDLSLTLKHPTDGDSNIYTCIVSSREGNILMKKVDLRVKVQQRVEADAGLKSVQLPFRTTVHLPENSKVQWSNRYKKVHVYENGSDQPESQSQFYRNRTEMKTDPLKTGDLSLTLKHPTDGDSETYTCSVYNRDGDILLKKQVCLQVKVCQVEVEEGAESVLLPFTTTPELPGDVELEWRYGNYVTVHVYQKLSDLPEKQNQLYTDRTQMNEDLVNAGDISLILRRPTVRDSGRYRCEVYSHKENLLREKTVLLKVK</sequence>
<gene>
    <name evidence="13" type="ORF">CHARACLAT_016123</name>
</gene>
<accession>A0ABU7EWK0</accession>
<dbReference type="EMBL" id="JAHUTJ010066864">
    <property type="protein sequence ID" value="MED6290713.1"/>
    <property type="molecule type" value="Genomic_DNA"/>
</dbReference>
<feature type="transmembrane region" description="Helical" evidence="11">
    <location>
        <begin position="245"/>
        <end position="268"/>
    </location>
</feature>
<organism evidence="13 14">
    <name type="scientific">Characodon lateralis</name>
    <dbReference type="NCBI Taxonomy" id="208331"/>
    <lineage>
        <taxon>Eukaryota</taxon>
        <taxon>Metazoa</taxon>
        <taxon>Chordata</taxon>
        <taxon>Craniata</taxon>
        <taxon>Vertebrata</taxon>
        <taxon>Euteleostomi</taxon>
        <taxon>Actinopterygii</taxon>
        <taxon>Neopterygii</taxon>
        <taxon>Teleostei</taxon>
        <taxon>Neoteleostei</taxon>
        <taxon>Acanthomorphata</taxon>
        <taxon>Ovalentaria</taxon>
        <taxon>Atherinomorphae</taxon>
        <taxon>Cyprinodontiformes</taxon>
        <taxon>Goodeidae</taxon>
        <taxon>Characodon</taxon>
    </lineage>
</organism>
<evidence type="ECO:0000256" key="11">
    <source>
        <dbReference type="SAM" id="Phobius"/>
    </source>
</evidence>
<feature type="domain" description="Ig-like" evidence="12">
    <location>
        <begin position="243"/>
        <end position="373"/>
    </location>
</feature>
<dbReference type="PANTHER" id="PTHR25466">
    <property type="entry name" value="T-LYMPHOCYTE ACTIVATION ANTIGEN"/>
    <property type="match status" value="1"/>
</dbReference>
<dbReference type="Proteomes" id="UP001352852">
    <property type="component" value="Unassembled WGS sequence"/>
</dbReference>
<reference evidence="13 14" key="1">
    <citation type="submission" date="2021-06" db="EMBL/GenBank/DDBJ databases">
        <authorList>
            <person name="Palmer J.M."/>
        </authorList>
    </citation>
    <scope>NUCLEOTIDE SEQUENCE [LARGE SCALE GENOMIC DNA]</scope>
    <source>
        <strain evidence="13 14">CL_MEX2019</strain>
        <tissue evidence="13">Muscle</tissue>
    </source>
</reference>
<dbReference type="SMART" id="SM00409">
    <property type="entry name" value="IG"/>
    <property type="match status" value="5"/>
</dbReference>
<keyword evidence="8" id="KW-0675">Receptor</keyword>
<dbReference type="SMART" id="SM00406">
    <property type="entry name" value="IGv"/>
    <property type="match status" value="5"/>
</dbReference>
<evidence type="ECO:0000256" key="8">
    <source>
        <dbReference type="ARBA" id="ARBA00023170"/>
    </source>
</evidence>
<dbReference type="InterPro" id="IPR036179">
    <property type="entry name" value="Ig-like_dom_sf"/>
</dbReference>
<evidence type="ECO:0000256" key="5">
    <source>
        <dbReference type="ARBA" id="ARBA00022989"/>
    </source>
</evidence>
<dbReference type="InterPro" id="IPR013783">
    <property type="entry name" value="Ig-like_fold"/>
</dbReference>
<dbReference type="Pfam" id="PF07686">
    <property type="entry name" value="V-set"/>
    <property type="match status" value="1"/>
</dbReference>
<feature type="domain" description="Ig-like" evidence="12">
    <location>
        <begin position="132"/>
        <end position="230"/>
    </location>
</feature>